<keyword evidence="4 12" id="KW-0645">Protease</keyword>
<evidence type="ECO:0000256" key="7">
    <source>
        <dbReference type="ARBA" id="ARBA00022833"/>
    </source>
</evidence>
<dbReference type="RefSeq" id="XP_006679557.1">
    <property type="nucleotide sequence ID" value="XM_006679494.1"/>
</dbReference>
<keyword evidence="9 12" id="KW-0865">Zymogen</keyword>
<dbReference type="CDD" id="cd09596">
    <property type="entry name" value="M36"/>
    <property type="match status" value="1"/>
</dbReference>
<evidence type="ECO:0000313" key="13">
    <source>
        <dbReference type="EMBL" id="EGF79941.1"/>
    </source>
</evidence>
<keyword evidence="12" id="KW-0732">Signal</keyword>
<dbReference type="GO" id="GO:0008270">
    <property type="term" value="F:zinc ion binding"/>
    <property type="evidence" value="ECO:0007669"/>
    <property type="project" value="InterPro"/>
</dbReference>
<accession>F4P463</accession>
<evidence type="ECO:0000256" key="1">
    <source>
        <dbReference type="ARBA" id="ARBA00004613"/>
    </source>
</evidence>
<evidence type="ECO:0000256" key="5">
    <source>
        <dbReference type="ARBA" id="ARBA00022723"/>
    </source>
</evidence>
<dbReference type="OrthoDB" id="3227768at2759"/>
<dbReference type="SUPFAM" id="SSF55486">
    <property type="entry name" value="Metalloproteases ('zincins'), catalytic domain"/>
    <property type="match status" value="1"/>
</dbReference>
<proteinExistence type="inferred from homology"/>
<keyword evidence="14" id="KW-1185">Reference proteome</keyword>
<evidence type="ECO:0000256" key="11">
    <source>
        <dbReference type="PIRSR" id="PIRSR601842-2"/>
    </source>
</evidence>
<reference evidence="13 14" key="1">
    <citation type="submission" date="2009-12" db="EMBL/GenBank/DDBJ databases">
        <title>The draft genome of Batrachochytrium dendrobatidis.</title>
        <authorList>
            <consortium name="US DOE Joint Genome Institute (JGI-PGF)"/>
            <person name="Kuo A."/>
            <person name="Salamov A."/>
            <person name="Schmutz J."/>
            <person name="Lucas S."/>
            <person name="Pitluck S."/>
            <person name="Rosenblum E."/>
            <person name="Stajich J."/>
            <person name="Eisen M."/>
            <person name="Grigoriev I.V."/>
        </authorList>
    </citation>
    <scope>NUCLEOTIDE SEQUENCE [LARGE SCALE GENOMIC DNA]</scope>
    <source>
        <strain evidence="14">JAM81 / FGSC 10211</strain>
    </source>
</reference>
<evidence type="ECO:0000256" key="8">
    <source>
        <dbReference type="ARBA" id="ARBA00023049"/>
    </source>
</evidence>
<dbReference type="AlphaFoldDB" id="F4P463"/>
<evidence type="ECO:0000313" key="14">
    <source>
        <dbReference type="Proteomes" id="UP000007241"/>
    </source>
</evidence>
<dbReference type="InterPro" id="IPR050371">
    <property type="entry name" value="Fungal_virulence_M36"/>
</dbReference>
<keyword evidence="5 11" id="KW-0479">Metal-binding</keyword>
<evidence type="ECO:0000256" key="9">
    <source>
        <dbReference type="ARBA" id="ARBA00023145"/>
    </source>
</evidence>
<evidence type="ECO:0000256" key="10">
    <source>
        <dbReference type="PIRSR" id="PIRSR601842-1"/>
    </source>
</evidence>
<dbReference type="PANTHER" id="PTHR33478:SF1">
    <property type="entry name" value="EXTRACELLULAR METALLOPROTEINASE MEP"/>
    <property type="match status" value="1"/>
</dbReference>
<dbReference type="Proteomes" id="UP000007241">
    <property type="component" value="Unassembled WGS sequence"/>
</dbReference>
<keyword evidence="8 12" id="KW-0482">Metalloprotease</keyword>
<dbReference type="Pfam" id="PF02128">
    <property type="entry name" value="Peptidase_M36"/>
    <property type="match status" value="1"/>
</dbReference>
<comment type="similarity">
    <text evidence="2 12">Belongs to the peptidase M36 family.</text>
</comment>
<feature type="binding site" evidence="11">
    <location>
        <position position="475"/>
    </location>
    <ligand>
        <name>Zn(2+)</name>
        <dbReference type="ChEBI" id="CHEBI:29105"/>
        <note>catalytic</note>
    </ligand>
</feature>
<dbReference type="HOGENOM" id="CLU_012703_3_0_1"/>
<dbReference type="Gene3D" id="3.10.170.10">
    <property type="match status" value="1"/>
</dbReference>
<dbReference type="InParanoid" id="F4P463"/>
<feature type="chain" id="PRO_5009366724" description="Extracellular metalloproteinase" evidence="12">
    <location>
        <begin position="20"/>
        <end position="677"/>
    </location>
</feature>
<evidence type="ECO:0000256" key="12">
    <source>
        <dbReference type="RuleBase" id="RU364017"/>
    </source>
</evidence>
<dbReference type="GO" id="GO:0005615">
    <property type="term" value="C:extracellular space"/>
    <property type="evidence" value="ECO:0007669"/>
    <property type="project" value="InterPro"/>
</dbReference>
<feature type="active site" evidence="10">
    <location>
        <position position="476"/>
    </location>
</feature>
<gene>
    <name evidence="13" type="ORF">BATDEDRAFT_35259</name>
</gene>
<dbReference type="GO" id="GO:0006508">
    <property type="term" value="P:proteolysis"/>
    <property type="evidence" value="ECO:0007669"/>
    <property type="project" value="UniProtKB-KW"/>
</dbReference>
<dbReference type="GO" id="GO:0004222">
    <property type="term" value="F:metalloendopeptidase activity"/>
    <property type="evidence" value="ECO:0007669"/>
    <property type="project" value="InterPro"/>
</dbReference>
<dbReference type="GeneID" id="18240709"/>
<keyword evidence="6 12" id="KW-0378">Hydrolase</keyword>
<protein>
    <recommendedName>
        <fullName evidence="12">Extracellular metalloproteinase</fullName>
        <ecNumber evidence="12">3.4.24.-</ecNumber>
    </recommendedName>
    <alternativeName>
        <fullName evidence="12">Fungalysin</fullName>
    </alternativeName>
</protein>
<dbReference type="InterPro" id="IPR027268">
    <property type="entry name" value="Peptidase_M4/M1_CTD_sf"/>
</dbReference>
<name>F4P463_BATDJ</name>
<organism evidence="13 14">
    <name type="scientific">Batrachochytrium dendrobatidis (strain JAM81 / FGSC 10211)</name>
    <name type="common">Frog chytrid fungus</name>
    <dbReference type="NCBI Taxonomy" id="684364"/>
    <lineage>
        <taxon>Eukaryota</taxon>
        <taxon>Fungi</taxon>
        <taxon>Fungi incertae sedis</taxon>
        <taxon>Chytridiomycota</taxon>
        <taxon>Chytridiomycota incertae sedis</taxon>
        <taxon>Chytridiomycetes</taxon>
        <taxon>Rhizophydiales</taxon>
        <taxon>Rhizophydiales incertae sedis</taxon>
        <taxon>Batrachochytrium</taxon>
    </lineage>
</organism>
<evidence type="ECO:0000256" key="4">
    <source>
        <dbReference type="ARBA" id="ARBA00022670"/>
    </source>
</evidence>
<sequence length="677" mass="73431">MVYSYTVMATAMIVTMIQAFPVQQSEPLPDLFSPKLGVPLPATDTQNDIMALLPTFYSPPTKIVWDATPSINQTLPALSLAEMETLAMANLRANLALGPGVDMASIRSHVGVNQCYTYLKQSVNGVEIANTAASASVRFTGQVYSRTSAWVNMKPDDHHRLAKRAVDPQKINATQAVFFVAKTLGKSITPGSIQESPSTDDSGKIILSGAKFTTAEIIASSKLYMTPDGLHTVWDLSIPMPEAWLNVFVDDITGSILGASNWMSSLSIVSKDDISSGLQKRQKSTIQPVSYLIVPLGGRDIRTSVGTQLVQNPEDLVASPLGWHNTDNGIGNIASTFGNNVIAQENRKNQPNPILGLRPSVNTFSFQFSVNDIKQSPEEYADASIVNTFAMTNLYHDILYQYGFTEAAGNFQVNNFGRGGKGGDPVIANVQDGSGVNNANFATPPDGQAGIMRMFIFTSATPNRDGALENSVALHELTHGLSNRLTGGPANANCLSSTIALGLGEGWSDVVALSLEVLPTDTRNDDRVMGAYVTNNPKRGIRLFPYSTNMNNNPHTYADVLRNSNRHYIGEIWASMLWELYWNLVEKLGFSTNIKDGAKSGKGNTVFLQLIVDGMKLQPCNPTFIQARNAIVRADRVANNGTNFCLIATAFAKRGLGQGVKDNEFYFNDFTFPANCN</sequence>
<keyword evidence="3 12" id="KW-0964">Secreted</keyword>
<evidence type="ECO:0000256" key="3">
    <source>
        <dbReference type="ARBA" id="ARBA00022525"/>
    </source>
</evidence>
<dbReference type="InterPro" id="IPR001842">
    <property type="entry name" value="Peptidase_M36"/>
</dbReference>
<feature type="binding site" evidence="11">
    <location>
        <position position="505"/>
    </location>
    <ligand>
        <name>Zn(2+)</name>
        <dbReference type="ChEBI" id="CHEBI:29105"/>
        <note>catalytic</note>
    </ligand>
</feature>
<dbReference type="EMBL" id="GL882885">
    <property type="protein sequence ID" value="EGF79941.1"/>
    <property type="molecule type" value="Genomic_DNA"/>
</dbReference>
<dbReference type="EC" id="3.4.24.-" evidence="12"/>
<keyword evidence="7 11" id="KW-0862">Zinc</keyword>
<comment type="subcellular location">
    <subcellularLocation>
        <location evidence="1 12">Secreted</location>
    </subcellularLocation>
</comment>
<evidence type="ECO:0000256" key="2">
    <source>
        <dbReference type="ARBA" id="ARBA00006006"/>
    </source>
</evidence>
<feature type="signal peptide" evidence="12">
    <location>
        <begin position="1"/>
        <end position="19"/>
    </location>
</feature>
<dbReference type="PANTHER" id="PTHR33478">
    <property type="entry name" value="EXTRACELLULAR METALLOPROTEINASE MEP"/>
    <property type="match status" value="1"/>
</dbReference>
<feature type="binding site" evidence="11">
    <location>
        <position position="479"/>
    </location>
    <ligand>
        <name>Zn(2+)</name>
        <dbReference type="ChEBI" id="CHEBI:29105"/>
        <note>catalytic</note>
    </ligand>
</feature>
<evidence type="ECO:0000256" key="6">
    <source>
        <dbReference type="ARBA" id="ARBA00022801"/>
    </source>
</evidence>
<dbReference type="Gene3D" id="1.10.390.10">
    <property type="entry name" value="Neutral Protease Domain 2"/>
    <property type="match status" value="1"/>
</dbReference>
<comment type="cofactor">
    <cofactor evidence="11">
        <name>Zn(2+)</name>
        <dbReference type="ChEBI" id="CHEBI:29105"/>
    </cofactor>
    <text evidence="11">Binds 1 zinc ion per subunit.</text>
</comment>